<proteinExistence type="predicted"/>
<evidence type="ECO:0000313" key="2">
    <source>
        <dbReference type="Proteomes" id="UP000714915"/>
    </source>
</evidence>
<gene>
    <name evidence="1" type="ORF">KC669_05090</name>
</gene>
<protein>
    <submittedName>
        <fullName evidence="1">Uncharacterized protein</fullName>
    </submittedName>
</protein>
<accession>A0A955LAY2</accession>
<sequence length="200" mass="22605">ENLDQENEQIQKDLIDNKISPIEAGKRLQNNNESRRKIIDELVNAREKNERKLTPYEEKVAKKGAEIKKLMAEILYAPKIGKSMEDALKKLKDEFDQVKKYKVTESNANDDETIANVDKRDKLANSISAQATHMARYAKIVSINVNEFKSANSELEELIGARSWGYNVVVQVGTLFVRGAKNIDISVTAKNIAKTGKMPR</sequence>
<reference evidence="1" key="1">
    <citation type="submission" date="2020-04" db="EMBL/GenBank/DDBJ databases">
        <authorList>
            <person name="Zhang T."/>
        </authorList>
    </citation>
    <scope>NUCLEOTIDE SEQUENCE</scope>
    <source>
        <strain evidence="1">HKST-UBA09</strain>
    </source>
</reference>
<feature type="non-terminal residue" evidence="1">
    <location>
        <position position="1"/>
    </location>
</feature>
<dbReference type="Proteomes" id="UP000714915">
    <property type="component" value="Unassembled WGS sequence"/>
</dbReference>
<dbReference type="EMBL" id="JAGQLF010000106">
    <property type="protein sequence ID" value="MCA9387379.1"/>
    <property type="molecule type" value="Genomic_DNA"/>
</dbReference>
<organism evidence="1 2">
    <name type="scientific">Candidatus Dojkabacteria bacterium</name>
    <dbReference type="NCBI Taxonomy" id="2099670"/>
    <lineage>
        <taxon>Bacteria</taxon>
        <taxon>Candidatus Dojkabacteria</taxon>
    </lineage>
</organism>
<comment type="caution">
    <text evidence="1">The sequence shown here is derived from an EMBL/GenBank/DDBJ whole genome shotgun (WGS) entry which is preliminary data.</text>
</comment>
<name>A0A955LAY2_9BACT</name>
<dbReference type="AlphaFoldDB" id="A0A955LAY2"/>
<evidence type="ECO:0000313" key="1">
    <source>
        <dbReference type="EMBL" id="MCA9387379.1"/>
    </source>
</evidence>
<reference evidence="1" key="2">
    <citation type="journal article" date="2021" name="Microbiome">
        <title>Successional dynamics and alternative stable states in a saline activated sludge microbial community over 9 years.</title>
        <authorList>
            <person name="Wang Y."/>
            <person name="Ye J."/>
            <person name="Ju F."/>
            <person name="Liu L."/>
            <person name="Boyd J.A."/>
            <person name="Deng Y."/>
            <person name="Parks D.H."/>
            <person name="Jiang X."/>
            <person name="Yin X."/>
            <person name="Woodcroft B.J."/>
            <person name="Tyson G.W."/>
            <person name="Hugenholtz P."/>
            <person name="Polz M.F."/>
            <person name="Zhang T."/>
        </authorList>
    </citation>
    <scope>NUCLEOTIDE SEQUENCE</scope>
    <source>
        <strain evidence="1">HKST-UBA09</strain>
    </source>
</reference>